<evidence type="ECO:0000256" key="1">
    <source>
        <dbReference type="SAM" id="MobiDB-lite"/>
    </source>
</evidence>
<dbReference type="AlphaFoldDB" id="A0A813J7Q0"/>
<feature type="region of interest" description="Disordered" evidence="1">
    <location>
        <begin position="233"/>
        <end position="287"/>
    </location>
</feature>
<feature type="compositionally biased region" description="Low complexity" evidence="1">
    <location>
        <begin position="243"/>
        <end position="254"/>
    </location>
</feature>
<dbReference type="EMBL" id="CAJNNW010021750">
    <property type="protein sequence ID" value="CAE8668418.1"/>
    <property type="molecule type" value="Genomic_DNA"/>
</dbReference>
<reference evidence="2" key="1">
    <citation type="submission" date="2021-02" db="EMBL/GenBank/DDBJ databases">
        <authorList>
            <person name="Dougan E. K."/>
            <person name="Rhodes N."/>
            <person name="Thang M."/>
            <person name="Chan C."/>
        </authorList>
    </citation>
    <scope>NUCLEOTIDE SEQUENCE</scope>
</reference>
<feature type="region of interest" description="Disordered" evidence="1">
    <location>
        <begin position="331"/>
        <end position="440"/>
    </location>
</feature>
<gene>
    <name evidence="2" type="ORF">PGLA2088_LOCUS16920</name>
</gene>
<organism evidence="2 3">
    <name type="scientific">Polarella glacialis</name>
    <name type="common">Dinoflagellate</name>
    <dbReference type="NCBI Taxonomy" id="89957"/>
    <lineage>
        <taxon>Eukaryota</taxon>
        <taxon>Sar</taxon>
        <taxon>Alveolata</taxon>
        <taxon>Dinophyceae</taxon>
        <taxon>Suessiales</taxon>
        <taxon>Suessiaceae</taxon>
        <taxon>Polarella</taxon>
    </lineage>
</organism>
<comment type="caution">
    <text evidence="2">The sequence shown here is derived from an EMBL/GenBank/DDBJ whole genome shotgun (WGS) entry which is preliminary data.</text>
</comment>
<name>A0A813J7Q0_POLGL</name>
<accession>A0A813J7Q0</accession>
<dbReference type="Proteomes" id="UP000626109">
    <property type="component" value="Unassembled WGS sequence"/>
</dbReference>
<protein>
    <submittedName>
        <fullName evidence="2">Uncharacterized protein</fullName>
    </submittedName>
</protein>
<feature type="compositionally biased region" description="Basic and acidic residues" evidence="1">
    <location>
        <begin position="351"/>
        <end position="361"/>
    </location>
</feature>
<evidence type="ECO:0000313" key="3">
    <source>
        <dbReference type="Proteomes" id="UP000626109"/>
    </source>
</evidence>
<proteinExistence type="predicted"/>
<sequence length="561" mass="63829">MSPFHFDPNFSPRDVKQGGQAQMLQKVFRGMVLTSFKSADEEEPATSLYKLMEVLRGSKAPATLTFGWREMEKCLPANALLGVKLETRTLPSGDTSVFVSEVPEYHPMLQECVSPGYQLVSLKDVRNKFKVSVTPISSLDQLPPRLLDHGVTLQLQPPPPLFDIVPLSRHRGNVIPSDPEDFGQGLHSEGVSDDMRKNLPWTEVAQCDVSGLRSLQLGRRSRMALRYQDQIADLSPEIPPSPSSSSSRSLSHASRYTLPPSVTSAHTPHPDNDQNRSWRTSSLPEQRRLRETEVNQFHRLTQAQLRELQEMYQHLVPNFAPLPFSSLCATTHQERQHQYHHHPTSESQEPQAHHTQQEQRAHHQRLQLQHQQQPQRPPQQEQQQQQQQRQQQEQQEQQQPQQHQQQQQQQQEQQQRQQLQPQPDQPSEPSRERSNSEMDSELAPAWEVYVLGYIPNSCRMSDQRIRVARPSDAIAWEIRQALAATGLQPSHGAAVQRIVVMAVRRCLGHEDLRPGEASTEAAQVHRGWIGGLLLGESVSQVLYRWALFDGASRATTLTQVT</sequence>
<evidence type="ECO:0000313" key="2">
    <source>
        <dbReference type="EMBL" id="CAE8668418.1"/>
    </source>
</evidence>
<feature type="compositionally biased region" description="Low complexity" evidence="1">
    <location>
        <begin position="366"/>
        <end position="422"/>
    </location>
</feature>